<evidence type="ECO:0008006" key="4">
    <source>
        <dbReference type="Google" id="ProtNLM"/>
    </source>
</evidence>
<accession>A0ABR3Q0U3</accession>
<name>A0ABR3Q0U3_9TREE</name>
<dbReference type="GeneID" id="95986191"/>
<organism evidence="2 3">
    <name type="scientific">Vanrija albida</name>
    <dbReference type="NCBI Taxonomy" id="181172"/>
    <lineage>
        <taxon>Eukaryota</taxon>
        <taxon>Fungi</taxon>
        <taxon>Dikarya</taxon>
        <taxon>Basidiomycota</taxon>
        <taxon>Agaricomycotina</taxon>
        <taxon>Tremellomycetes</taxon>
        <taxon>Trichosporonales</taxon>
        <taxon>Trichosporonaceae</taxon>
        <taxon>Vanrija</taxon>
    </lineage>
</organism>
<dbReference type="EMBL" id="JBBXJM010000004">
    <property type="protein sequence ID" value="KAL1408340.1"/>
    <property type="molecule type" value="Genomic_DNA"/>
</dbReference>
<gene>
    <name evidence="2" type="ORF">Q8F55_005148</name>
</gene>
<keyword evidence="3" id="KW-1185">Reference proteome</keyword>
<proteinExistence type="predicted"/>
<dbReference type="Proteomes" id="UP001565368">
    <property type="component" value="Unassembled WGS sequence"/>
</dbReference>
<feature type="compositionally biased region" description="Polar residues" evidence="1">
    <location>
        <begin position="1"/>
        <end position="12"/>
    </location>
</feature>
<evidence type="ECO:0000313" key="2">
    <source>
        <dbReference type="EMBL" id="KAL1408340.1"/>
    </source>
</evidence>
<comment type="caution">
    <text evidence="2">The sequence shown here is derived from an EMBL/GenBank/DDBJ whole genome shotgun (WGS) entry which is preliminary data.</text>
</comment>
<evidence type="ECO:0000313" key="3">
    <source>
        <dbReference type="Proteomes" id="UP001565368"/>
    </source>
</evidence>
<feature type="region of interest" description="Disordered" evidence="1">
    <location>
        <begin position="1"/>
        <end position="29"/>
    </location>
</feature>
<reference evidence="2 3" key="1">
    <citation type="submission" date="2023-08" db="EMBL/GenBank/DDBJ databases">
        <title>Annotated Genome Sequence of Vanrija albida AlHP1.</title>
        <authorList>
            <person name="Herzog R."/>
        </authorList>
    </citation>
    <scope>NUCLEOTIDE SEQUENCE [LARGE SCALE GENOMIC DNA]</scope>
    <source>
        <strain evidence="2 3">AlHP1</strain>
    </source>
</reference>
<dbReference type="RefSeq" id="XP_069208284.1">
    <property type="nucleotide sequence ID" value="XM_069353642.1"/>
</dbReference>
<evidence type="ECO:0000256" key="1">
    <source>
        <dbReference type="SAM" id="MobiDB-lite"/>
    </source>
</evidence>
<sequence length="151" mass="16488">MSDPVVTTSKSPFSRLFGSKPNPDLDYVEGQGFDRKKAKRVLDSYEGDVNKALGKLRHDTHATDADGKPLDNFPYAPGCAICAARAANDAAAADNRAHDPTHIFWDTEKNRVQYREGCDICARISSQGSQDNIPVNMGPYQLPTFEGGAAW</sequence>
<protein>
    <recommendedName>
        <fullName evidence="4">UBA domain-containing protein</fullName>
    </recommendedName>
</protein>